<comment type="caution">
    <text evidence="3">The sequence shown here is derived from an EMBL/GenBank/DDBJ whole genome shotgun (WGS) entry which is preliminary data.</text>
</comment>
<keyword evidence="2" id="KW-0472">Membrane</keyword>
<feature type="region of interest" description="Disordered" evidence="1">
    <location>
        <begin position="1"/>
        <end position="29"/>
    </location>
</feature>
<reference evidence="3" key="1">
    <citation type="thesis" date="2020" institute="ProQuest LLC" country="789 East Eisenhower Parkway, Ann Arbor, MI, USA">
        <title>Comparative Genomics and Chromosome Evolution.</title>
        <authorList>
            <person name="Mudd A.B."/>
        </authorList>
    </citation>
    <scope>NUCLEOTIDE SEQUENCE</scope>
    <source>
        <strain evidence="3">237g6f4</strain>
        <tissue evidence="3">Blood</tissue>
    </source>
</reference>
<proteinExistence type="predicted"/>
<keyword evidence="4" id="KW-1185">Reference proteome</keyword>
<sequence>MNQLSGVTKKLDRCLQHTGGGGGRSSSRTGVLHKNLKTFKLSCFNYYNFRPTSFFSSFWDCLVFLITVHILFLKGFFHTDNIYTSL</sequence>
<dbReference type="AlphaFoldDB" id="A0AAV6YDQ9"/>
<evidence type="ECO:0000256" key="2">
    <source>
        <dbReference type="SAM" id="Phobius"/>
    </source>
</evidence>
<name>A0AAV6YDQ9_ENGPU</name>
<dbReference type="EMBL" id="WNYA01060198">
    <property type="protein sequence ID" value="KAG8535674.1"/>
    <property type="molecule type" value="Genomic_DNA"/>
</dbReference>
<keyword evidence="2" id="KW-0812">Transmembrane</keyword>
<evidence type="ECO:0000313" key="3">
    <source>
        <dbReference type="EMBL" id="KAG8535674.1"/>
    </source>
</evidence>
<dbReference type="Proteomes" id="UP000824782">
    <property type="component" value="Unassembled WGS sequence"/>
</dbReference>
<protein>
    <submittedName>
        <fullName evidence="3">Uncharacterized protein</fullName>
    </submittedName>
</protein>
<accession>A0AAV6YDQ9</accession>
<organism evidence="3 4">
    <name type="scientific">Engystomops pustulosus</name>
    <name type="common">Tungara frog</name>
    <name type="synonym">Physalaemus pustulosus</name>
    <dbReference type="NCBI Taxonomy" id="76066"/>
    <lineage>
        <taxon>Eukaryota</taxon>
        <taxon>Metazoa</taxon>
        <taxon>Chordata</taxon>
        <taxon>Craniata</taxon>
        <taxon>Vertebrata</taxon>
        <taxon>Euteleostomi</taxon>
        <taxon>Amphibia</taxon>
        <taxon>Batrachia</taxon>
        <taxon>Anura</taxon>
        <taxon>Neobatrachia</taxon>
        <taxon>Hyloidea</taxon>
        <taxon>Leptodactylidae</taxon>
        <taxon>Leiuperinae</taxon>
        <taxon>Engystomops</taxon>
    </lineage>
</organism>
<gene>
    <name evidence="3" type="ORF">GDO81_028004</name>
</gene>
<evidence type="ECO:0000313" key="4">
    <source>
        <dbReference type="Proteomes" id="UP000824782"/>
    </source>
</evidence>
<feature type="transmembrane region" description="Helical" evidence="2">
    <location>
        <begin position="54"/>
        <end position="73"/>
    </location>
</feature>
<evidence type="ECO:0000256" key="1">
    <source>
        <dbReference type="SAM" id="MobiDB-lite"/>
    </source>
</evidence>
<keyword evidence="2" id="KW-1133">Transmembrane helix</keyword>